<dbReference type="SMART" id="SM00868">
    <property type="entry name" value="zf-AD"/>
    <property type="match status" value="1"/>
</dbReference>
<feature type="domain" description="C2H2-type" evidence="3">
    <location>
        <begin position="158"/>
        <end position="185"/>
    </location>
</feature>
<proteinExistence type="predicted"/>
<dbReference type="InterPro" id="IPR013087">
    <property type="entry name" value="Znf_C2H2_type"/>
</dbReference>
<dbReference type="AlphaFoldDB" id="A0AAV1JGW6"/>
<dbReference type="GO" id="GO:0008270">
    <property type="term" value="F:zinc ion binding"/>
    <property type="evidence" value="ECO:0007669"/>
    <property type="project" value="UniProtKB-UniRule"/>
</dbReference>
<dbReference type="GO" id="GO:0005634">
    <property type="term" value="C:nucleus"/>
    <property type="evidence" value="ECO:0007669"/>
    <property type="project" value="InterPro"/>
</dbReference>
<dbReference type="Proteomes" id="UP001497472">
    <property type="component" value="Unassembled WGS sequence"/>
</dbReference>
<evidence type="ECO:0000256" key="1">
    <source>
        <dbReference type="PROSITE-ProRule" id="PRU00042"/>
    </source>
</evidence>
<dbReference type="Pfam" id="PF07776">
    <property type="entry name" value="zf-AD"/>
    <property type="match status" value="1"/>
</dbReference>
<evidence type="ECO:0000259" key="3">
    <source>
        <dbReference type="PROSITE" id="PS50157"/>
    </source>
</evidence>
<feature type="binding site" evidence="2">
    <location>
        <position position="14"/>
    </location>
    <ligand>
        <name>Zn(2+)</name>
        <dbReference type="ChEBI" id="CHEBI:29105"/>
    </ligand>
</feature>
<dbReference type="EMBL" id="CAVLEF010000010">
    <property type="protein sequence ID" value="CAK1548580.1"/>
    <property type="molecule type" value="Genomic_DNA"/>
</dbReference>
<evidence type="ECO:0000256" key="2">
    <source>
        <dbReference type="PROSITE-ProRule" id="PRU01263"/>
    </source>
</evidence>
<dbReference type="PROSITE" id="PS00028">
    <property type="entry name" value="ZINC_FINGER_C2H2_1"/>
    <property type="match status" value="1"/>
</dbReference>
<feature type="binding site" evidence="2">
    <location>
        <position position="53"/>
    </location>
    <ligand>
        <name>Zn(2+)</name>
        <dbReference type="ChEBI" id="CHEBI:29105"/>
    </ligand>
</feature>
<dbReference type="PROSITE" id="PS51915">
    <property type="entry name" value="ZAD"/>
    <property type="match status" value="1"/>
</dbReference>
<evidence type="ECO:0000259" key="4">
    <source>
        <dbReference type="PROSITE" id="PS51915"/>
    </source>
</evidence>
<sequence length="763" mass="87258">MYKIEVDPKLFITCRLCLDEMGQYQIVPRVKEQIKFCFDFDVDPFDGLPQLICKKCETILSQFNDIKKKFVEKQNNLKKGTNTSKLLDNNEVSTSSQQDTVSSTQTTVFESNTKKKQFCLSLKRTQGTSLQETDSYVVSNKKVKGPKQGWRLDYYKYFACKICSNSFRHRKKLNKHMQIHNSLLEKFSYVFNKDCKIYLPKIDEKTNFTGMNDMIVLDKEKILHSGNAEYNIFYTHRSIKLSDNEKTSMPESSDEDIITFRKRKRLRLLSKNSDETVFVECAENTLKMEKEGAEADQENREIECVDIDSSSEAETEKIETKPKVTDVDFNKKTIIAQLVSSCAKKYEPKDGNLTVNKQSQLQHKILSMGRKIVNKKTFNCTGLLRYLENKDLDVVWNPKSERNIESDFVRIRTLLRGNTKEDSENGWECLSTQLKIPKTSTSNIDLLSEGHNVDNFAKAAAEPAVETRQIDVAECIPISSTKENTNLNKLLNQNPVAHPKQIPRKTNSKLNVTADRKTLPSSTTNSEQNMQELQMPIITGTVSLATDNVSSNSNIKNAAKEAEVTVAFVPRIKVKPVSQLMPDKHTTSSAVVGIPQTPSWNLPVSPGKNTSVSCGKIIIQDSDWVIMHTVELPNTRTRSPFKYFQNLLHIHNIILLDTTDTITADFACLIKFKSIFKQESKSITLCLSLYSNVKQFYVKVTDTTTPIDIVSLMPTWQWEILQLYNSDIINNLLENAKKISQKMYDSTNYFMSLLRSIVFRREK</sequence>
<feature type="binding site" evidence="2">
    <location>
        <position position="56"/>
    </location>
    <ligand>
        <name>Zn(2+)</name>
        <dbReference type="ChEBI" id="CHEBI:29105"/>
    </ligand>
</feature>
<name>A0AAV1JGW6_9NEOP</name>
<dbReference type="Gene3D" id="3.30.160.60">
    <property type="entry name" value="Classic Zinc Finger"/>
    <property type="match status" value="1"/>
</dbReference>
<dbReference type="InterPro" id="IPR012934">
    <property type="entry name" value="Znf_AD"/>
</dbReference>
<keyword evidence="1" id="KW-0863">Zinc-finger</keyword>
<keyword evidence="2" id="KW-0479">Metal-binding</keyword>
<dbReference type="PROSITE" id="PS50157">
    <property type="entry name" value="ZINC_FINGER_C2H2_2"/>
    <property type="match status" value="1"/>
</dbReference>
<keyword evidence="6" id="KW-1185">Reference proteome</keyword>
<gene>
    <name evidence="5" type="ORF">LNINA_LOCUS7948</name>
</gene>
<evidence type="ECO:0008006" key="7">
    <source>
        <dbReference type="Google" id="ProtNLM"/>
    </source>
</evidence>
<feature type="binding site" evidence="2">
    <location>
        <position position="17"/>
    </location>
    <ligand>
        <name>Zn(2+)</name>
        <dbReference type="ChEBI" id="CHEBI:29105"/>
    </ligand>
</feature>
<reference evidence="5 6" key="1">
    <citation type="submission" date="2023-11" db="EMBL/GenBank/DDBJ databases">
        <authorList>
            <person name="Okamura Y."/>
        </authorList>
    </citation>
    <scope>NUCLEOTIDE SEQUENCE [LARGE SCALE GENOMIC DNA]</scope>
</reference>
<organism evidence="5 6">
    <name type="scientific">Leptosia nina</name>
    <dbReference type="NCBI Taxonomy" id="320188"/>
    <lineage>
        <taxon>Eukaryota</taxon>
        <taxon>Metazoa</taxon>
        <taxon>Ecdysozoa</taxon>
        <taxon>Arthropoda</taxon>
        <taxon>Hexapoda</taxon>
        <taxon>Insecta</taxon>
        <taxon>Pterygota</taxon>
        <taxon>Neoptera</taxon>
        <taxon>Endopterygota</taxon>
        <taxon>Lepidoptera</taxon>
        <taxon>Glossata</taxon>
        <taxon>Ditrysia</taxon>
        <taxon>Papilionoidea</taxon>
        <taxon>Pieridae</taxon>
        <taxon>Pierinae</taxon>
        <taxon>Leptosia</taxon>
    </lineage>
</organism>
<dbReference type="SMART" id="SM00355">
    <property type="entry name" value="ZnF_C2H2"/>
    <property type="match status" value="1"/>
</dbReference>
<protein>
    <recommendedName>
        <fullName evidence="7">C2H2-type domain-containing protein</fullName>
    </recommendedName>
</protein>
<comment type="caution">
    <text evidence="5">The sequence shown here is derived from an EMBL/GenBank/DDBJ whole genome shotgun (WGS) entry which is preliminary data.</text>
</comment>
<dbReference type="SUPFAM" id="SSF57716">
    <property type="entry name" value="Glucocorticoid receptor-like (DNA-binding domain)"/>
    <property type="match status" value="1"/>
</dbReference>
<evidence type="ECO:0000313" key="5">
    <source>
        <dbReference type="EMBL" id="CAK1548580.1"/>
    </source>
</evidence>
<keyword evidence="2" id="KW-0862">Zinc</keyword>
<accession>A0AAV1JGW6</accession>
<feature type="domain" description="ZAD" evidence="4">
    <location>
        <begin position="12"/>
        <end position="80"/>
    </location>
</feature>
<evidence type="ECO:0000313" key="6">
    <source>
        <dbReference type="Proteomes" id="UP001497472"/>
    </source>
</evidence>